<evidence type="ECO:0000256" key="4">
    <source>
        <dbReference type="ARBA" id="ARBA00022989"/>
    </source>
</evidence>
<evidence type="ECO:0000313" key="7">
    <source>
        <dbReference type="EMBL" id="GLR25244.1"/>
    </source>
</evidence>
<organism evidence="7 8">
    <name type="scientific">Limnobacter litoralis</name>
    <dbReference type="NCBI Taxonomy" id="481366"/>
    <lineage>
        <taxon>Bacteria</taxon>
        <taxon>Pseudomonadati</taxon>
        <taxon>Pseudomonadota</taxon>
        <taxon>Betaproteobacteria</taxon>
        <taxon>Burkholderiales</taxon>
        <taxon>Burkholderiaceae</taxon>
        <taxon>Limnobacter</taxon>
    </lineage>
</organism>
<name>A0ABQ5YMA0_9BURK</name>
<proteinExistence type="inferred from homology"/>
<keyword evidence="3 6" id="KW-0812">Transmembrane</keyword>
<dbReference type="EMBL" id="BSOJ01000006">
    <property type="protein sequence ID" value="GLR25244.1"/>
    <property type="molecule type" value="Genomic_DNA"/>
</dbReference>
<keyword evidence="5 6" id="KW-0472">Membrane</keyword>
<accession>A0ABQ5YMA0</accession>
<reference evidence="8" key="1">
    <citation type="journal article" date="2019" name="Int. J. Syst. Evol. Microbiol.">
        <title>The Global Catalogue of Microorganisms (GCM) 10K type strain sequencing project: providing services to taxonomists for standard genome sequencing and annotation.</title>
        <authorList>
            <consortium name="The Broad Institute Genomics Platform"/>
            <consortium name="The Broad Institute Genome Sequencing Center for Infectious Disease"/>
            <person name="Wu L."/>
            <person name="Ma J."/>
        </authorList>
    </citation>
    <scope>NUCLEOTIDE SEQUENCE [LARGE SCALE GENOMIC DNA]</scope>
    <source>
        <strain evidence="8">NBRC 105857</strain>
    </source>
</reference>
<comment type="subcellular location">
    <subcellularLocation>
        <location evidence="6">Cell membrane</location>
        <topology evidence="6">Multi-pass membrane protein</topology>
    </subcellularLocation>
    <subcellularLocation>
        <location evidence="1">Membrane</location>
    </subcellularLocation>
</comment>
<evidence type="ECO:0000256" key="3">
    <source>
        <dbReference type="ARBA" id="ARBA00022692"/>
    </source>
</evidence>
<comment type="caution">
    <text evidence="7">The sequence shown here is derived from an EMBL/GenBank/DDBJ whole genome shotgun (WGS) entry which is preliminary data.</text>
</comment>
<dbReference type="InterPro" id="IPR045214">
    <property type="entry name" value="Surf1/Surf4"/>
</dbReference>
<evidence type="ECO:0000256" key="6">
    <source>
        <dbReference type="RuleBase" id="RU363076"/>
    </source>
</evidence>
<keyword evidence="4 6" id="KW-1133">Transmembrane helix</keyword>
<protein>
    <recommendedName>
        <fullName evidence="6">SURF1-like protein</fullName>
    </recommendedName>
</protein>
<dbReference type="CDD" id="cd06662">
    <property type="entry name" value="SURF1"/>
    <property type="match status" value="1"/>
</dbReference>
<dbReference type="Proteomes" id="UP001156664">
    <property type="component" value="Unassembled WGS sequence"/>
</dbReference>
<keyword evidence="8" id="KW-1185">Reference proteome</keyword>
<dbReference type="PANTHER" id="PTHR23427">
    <property type="entry name" value="SURFEIT LOCUS PROTEIN"/>
    <property type="match status" value="1"/>
</dbReference>
<dbReference type="InterPro" id="IPR002994">
    <property type="entry name" value="Surf1/Shy1"/>
</dbReference>
<sequence length="266" mass="29736">MKRSPVRLLLSVVLGLGLAAVTFSMGNWQVRRAAEKTALHQQQAERLHAPAIDHPEELLDLQKLAYRRLKLQGHFVLNAVVYIDNRQIDGRPAVQVIQAFQPEGANYVVPLDRGLLPRNPDQPRMPPPLPMQAAGADANDLLVTVLPGFARSAELWGLTLGGSKKIHRETDEGRQVWSNFDATEFGEWLGRPVSNYVATVEPVLPEAQDMQTSGQATASGFYMDQVSLPDQVARHRGYAIQWYAMTAMLLLFSGYFVFKEFKSRND</sequence>
<dbReference type="RefSeq" id="WP_284279581.1">
    <property type="nucleotide sequence ID" value="NZ_BSOJ01000006.1"/>
</dbReference>
<dbReference type="PANTHER" id="PTHR23427:SF2">
    <property type="entry name" value="SURFEIT LOCUS PROTEIN 1"/>
    <property type="match status" value="1"/>
</dbReference>
<dbReference type="Pfam" id="PF02104">
    <property type="entry name" value="SURF1"/>
    <property type="match status" value="1"/>
</dbReference>
<feature type="transmembrane region" description="Helical" evidence="6">
    <location>
        <begin position="240"/>
        <end position="258"/>
    </location>
</feature>
<gene>
    <name evidence="7" type="ORF">GCM10007875_03320</name>
</gene>
<dbReference type="PROSITE" id="PS50895">
    <property type="entry name" value="SURF1"/>
    <property type="match status" value="1"/>
</dbReference>
<evidence type="ECO:0000313" key="8">
    <source>
        <dbReference type="Proteomes" id="UP001156664"/>
    </source>
</evidence>
<comment type="similarity">
    <text evidence="2 6">Belongs to the SURF1 family.</text>
</comment>
<evidence type="ECO:0000256" key="5">
    <source>
        <dbReference type="ARBA" id="ARBA00023136"/>
    </source>
</evidence>
<keyword evidence="6" id="KW-1003">Cell membrane</keyword>
<evidence type="ECO:0000256" key="2">
    <source>
        <dbReference type="ARBA" id="ARBA00007165"/>
    </source>
</evidence>
<evidence type="ECO:0000256" key="1">
    <source>
        <dbReference type="ARBA" id="ARBA00004370"/>
    </source>
</evidence>
<comment type="caution">
    <text evidence="6">Lacks conserved residue(s) required for the propagation of feature annotation.</text>
</comment>